<reference evidence="4" key="1">
    <citation type="submission" date="2016-11" db="EMBL/GenBank/DDBJ databases">
        <title>Trade-off between light-utilization and light-protection in marine flavobacteria.</title>
        <authorList>
            <person name="Kumagai Y."/>
            <person name="Yoshizawa S."/>
            <person name="Kogure K."/>
        </authorList>
    </citation>
    <scope>NUCLEOTIDE SEQUENCE [LARGE SCALE GENOMIC DNA]</scope>
    <source>
        <strain evidence="4">SG-18</strain>
    </source>
</reference>
<dbReference type="SUPFAM" id="SSF56925">
    <property type="entry name" value="OMPA-like"/>
    <property type="match status" value="1"/>
</dbReference>
<dbReference type="Pfam" id="PF13505">
    <property type="entry name" value="OMP_b-brl"/>
    <property type="match status" value="1"/>
</dbReference>
<dbReference type="AlphaFoldDB" id="A0A2S7T4E4"/>
<feature type="domain" description="Outer membrane protein beta-barrel" evidence="2">
    <location>
        <begin position="6"/>
        <end position="143"/>
    </location>
</feature>
<evidence type="ECO:0000313" key="3">
    <source>
        <dbReference type="EMBL" id="PQJ14773.1"/>
    </source>
</evidence>
<evidence type="ECO:0000313" key="4">
    <source>
        <dbReference type="Proteomes" id="UP000239366"/>
    </source>
</evidence>
<proteinExistence type="predicted"/>
<evidence type="ECO:0000256" key="1">
    <source>
        <dbReference type="ARBA" id="ARBA00022729"/>
    </source>
</evidence>
<comment type="caution">
    <text evidence="3">The sequence shown here is derived from an EMBL/GenBank/DDBJ whole genome shotgun (WGS) entry which is preliminary data.</text>
</comment>
<evidence type="ECO:0000259" key="2">
    <source>
        <dbReference type="Pfam" id="PF13505"/>
    </source>
</evidence>
<dbReference type="EMBL" id="MQVX01000001">
    <property type="protein sequence ID" value="PQJ14773.1"/>
    <property type="molecule type" value="Genomic_DNA"/>
</dbReference>
<dbReference type="InterPro" id="IPR027385">
    <property type="entry name" value="Beta-barrel_OMP"/>
</dbReference>
<dbReference type="OrthoDB" id="1492374at2"/>
<keyword evidence="4" id="KW-1185">Reference proteome</keyword>
<accession>A0A2S7T4E4</accession>
<keyword evidence="1" id="KW-0732">Signal</keyword>
<dbReference type="Proteomes" id="UP000239366">
    <property type="component" value="Unassembled WGS sequence"/>
</dbReference>
<organism evidence="3 4">
    <name type="scientific">Aureicoccus marinus</name>
    <dbReference type="NCBI Taxonomy" id="754435"/>
    <lineage>
        <taxon>Bacteria</taxon>
        <taxon>Pseudomonadati</taxon>
        <taxon>Bacteroidota</taxon>
        <taxon>Flavobacteriia</taxon>
        <taxon>Flavobacteriales</taxon>
        <taxon>Flavobacteriaceae</taxon>
        <taxon>Aureicoccus</taxon>
    </lineage>
</organism>
<gene>
    <name evidence="3" type="ORF">BST99_02575</name>
</gene>
<dbReference type="InterPro" id="IPR011250">
    <property type="entry name" value="OMP/PagP_B-barrel"/>
</dbReference>
<sequence length="167" mass="18538">MKNFLFAAVCLLAISAYGQEKVSYEDRNALFLNASFNTLQGDFADFFDFSYGIGIGYRINHSEGFDYGFRAEYHTILDNEPFEGESFLTFSLDAYIPADIFNNVDGEVFGRAGYTFATADNSDYAGLYLEAGYNFQICESFSLGPRTSIVLDDPNLCTLGLGGTFSF</sequence>
<protein>
    <recommendedName>
        <fullName evidence="2">Outer membrane protein beta-barrel domain-containing protein</fullName>
    </recommendedName>
</protein>
<dbReference type="RefSeq" id="WP_105000411.1">
    <property type="nucleotide sequence ID" value="NZ_MQVX01000001.1"/>
</dbReference>
<name>A0A2S7T4E4_9FLAO</name>